<feature type="non-terminal residue" evidence="1">
    <location>
        <position position="1"/>
    </location>
</feature>
<dbReference type="AlphaFoldDB" id="A0A7J9FYD8"/>
<organism evidence="1 2">
    <name type="scientific">Gossypium harknessii</name>
    <dbReference type="NCBI Taxonomy" id="34285"/>
    <lineage>
        <taxon>Eukaryota</taxon>
        <taxon>Viridiplantae</taxon>
        <taxon>Streptophyta</taxon>
        <taxon>Embryophyta</taxon>
        <taxon>Tracheophyta</taxon>
        <taxon>Spermatophyta</taxon>
        <taxon>Magnoliopsida</taxon>
        <taxon>eudicotyledons</taxon>
        <taxon>Gunneridae</taxon>
        <taxon>Pentapetalae</taxon>
        <taxon>rosids</taxon>
        <taxon>malvids</taxon>
        <taxon>Malvales</taxon>
        <taxon>Malvaceae</taxon>
        <taxon>Malvoideae</taxon>
        <taxon>Gossypium</taxon>
    </lineage>
</organism>
<evidence type="ECO:0000313" key="1">
    <source>
        <dbReference type="EMBL" id="MBA0790339.1"/>
    </source>
</evidence>
<keyword evidence="2" id="KW-1185">Reference proteome</keyword>
<evidence type="ECO:0000313" key="2">
    <source>
        <dbReference type="Proteomes" id="UP000593560"/>
    </source>
</evidence>
<dbReference type="EMBL" id="JABFAD010000001">
    <property type="protein sequence ID" value="MBA0790339.1"/>
    <property type="molecule type" value="Genomic_DNA"/>
</dbReference>
<proteinExistence type="predicted"/>
<dbReference type="Proteomes" id="UP000593560">
    <property type="component" value="Unassembled WGS sequence"/>
</dbReference>
<reference evidence="1 2" key="1">
    <citation type="journal article" date="2019" name="Genome Biol. Evol.">
        <title>Insights into the evolution of the New World diploid cottons (Gossypium, subgenus Houzingenia) based on genome sequencing.</title>
        <authorList>
            <person name="Grover C.E."/>
            <person name="Arick M.A. 2nd"/>
            <person name="Thrash A."/>
            <person name="Conover J.L."/>
            <person name="Sanders W.S."/>
            <person name="Peterson D.G."/>
            <person name="Frelichowski J.E."/>
            <person name="Scheffler J.A."/>
            <person name="Scheffler B.E."/>
            <person name="Wendel J.F."/>
        </authorList>
    </citation>
    <scope>NUCLEOTIDE SEQUENCE [LARGE SCALE GENOMIC DNA]</scope>
    <source>
        <strain evidence="1">0</strain>
        <tissue evidence="1">Leaf</tissue>
    </source>
</reference>
<gene>
    <name evidence="1" type="ORF">Gohar_014998</name>
</gene>
<name>A0A7J9FYD8_9ROSI</name>
<protein>
    <submittedName>
        <fullName evidence="1">Uncharacterized protein</fullName>
    </submittedName>
</protein>
<accession>A0A7J9FYD8</accession>
<sequence>FPEILFHADIRSGVKIAENLAKIPKKEKNLLVSTFSDAAQNRGSGSQRDCCCHFGARVKVSSVASADMSEAKMKKICLFLAILVLVFCNSMATSIETNSTVSVIADFDDLEFLMDSHFGRVLQSSGSVSRKSLNPGQAAVNCGRVGLTIAAFRTRTAPLRRKIAGLTTVPAAGERP</sequence>
<comment type="caution">
    <text evidence="1">The sequence shown here is derived from an EMBL/GenBank/DDBJ whole genome shotgun (WGS) entry which is preliminary data.</text>
</comment>